<dbReference type="RefSeq" id="WP_272427879.1">
    <property type="nucleotide sequence ID" value="NZ_JAGTJJ010000059.1"/>
</dbReference>
<sequence>MRTSLRWIGLLGMGVLWASGCGGGGGSGGSGGTAGEGGSGGVGGTGGGGGAFDGVVLELTDTYRTENGEVTKIRDLGIYTSVEARILLDGASQTFPGALSADGKRFEIPGVPEGPYWLAFTVPPPAGSMNGWPRLELFRLEARTVDIGRIFAGRPDVVGGQQEFDAAITADGLANWQQDTHVDGLEFYSYNADADALISPDASVPGMPGEGGTAFSNYAFPWLISAYPASRDGDVRPLVDATKGDILQVTHLVDSLVPNAANYDIPWSTAHVLSARASFSTSSVTMKDGQPASITGTFQPLAQSTFDIDYKGNAFLAELEQNGPATPQSASVSLGIHQEPGGDIAIYGNIPELVSMLVTSQEVPVDPACFPSGGGGTCDPVACPNGCNLTTKLAMPGDYAGTFSYGNPYTHGTPHARMTFNFNSRVQHPIEGTTERLNGYFVLSRPLSDAVDKPFTPLFGLPRNVKLDGKTLPVAQPTTAIGMTPTVTWDPPATGTPHHYRVVVVLLDDVTNPMGYLSPRTSVLVAKTTETSFVIPAGVLQAGRYYHVQVSALVGDPFEKPFQPSAGTLAVAQTYTGIFTP</sequence>
<gene>
    <name evidence="2" type="ORF">KEG57_45605</name>
</gene>
<comment type="caution">
    <text evidence="2">The sequence shown here is derived from an EMBL/GenBank/DDBJ whole genome shotgun (WGS) entry which is preliminary data.</text>
</comment>
<dbReference type="Proteomes" id="UP001151081">
    <property type="component" value="Unassembled WGS sequence"/>
</dbReference>
<organism evidence="2 3">
    <name type="scientific">Polyangium jinanense</name>
    <dbReference type="NCBI Taxonomy" id="2829994"/>
    <lineage>
        <taxon>Bacteria</taxon>
        <taxon>Pseudomonadati</taxon>
        <taxon>Myxococcota</taxon>
        <taxon>Polyangia</taxon>
        <taxon>Polyangiales</taxon>
        <taxon>Polyangiaceae</taxon>
        <taxon>Polyangium</taxon>
    </lineage>
</organism>
<dbReference type="PROSITE" id="PS51257">
    <property type="entry name" value="PROKAR_LIPOPROTEIN"/>
    <property type="match status" value="1"/>
</dbReference>
<evidence type="ECO:0008006" key="4">
    <source>
        <dbReference type="Google" id="ProtNLM"/>
    </source>
</evidence>
<accession>A0A9X3XCJ8</accession>
<keyword evidence="3" id="KW-1185">Reference proteome</keyword>
<feature type="region of interest" description="Disordered" evidence="1">
    <location>
        <begin position="26"/>
        <end position="45"/>
    </location>
</feature>
<evidence type="ECO:0000313" key="2">
    <source>
        <dbReference type="EMBL" id="MDC3987827.1"/>
    </source>
</evidence>
<dbReference type="EMBL" id="JAGTJJ010000059">
    <property type="protein sequence ID" value="MDC3987827.1"/>
    <property type="molecule type" value="Genomic_DNA"/>
</dbReference>
<reference evidence="2 3" key="1">
    <citation type="submission" date="2021-04" db="EMBL/GenBank/DDBJ databases">
        <title>Genome analysis of Polyangium sp.</title>
        <authorList>
            <person name="Li Y."/>
            <person name="Wang J."/>
        </authorList>
    </citation>
    <scope>NUCLEOTIDE SEQUENCE [LARGE SCALE GENOMIC DNA]</scope>
    <source>
        <strain evidence="2 3">SDU14</strain>
    </source>
</reference>
<dbReference type="InterPro" id="IPR036116">
    <property type="entry name" value="FN3_sf"/>
</dbReference>
<evidence type="ECO:0000256" key="1">
    <source>
        <dbReference type="SAM" id="MobiDB-lite"/>
    </source>
</evidence>
<protein>
    <recommendedName>
        <fullName evidence="4">Fibronectin type-III domain-containing protein</fullName>
    </recommendedName>
</protein>
<evidence type="ECO:0000313" key="3">
    <source>
        <dbReference type="Proteomes" id="UP001151081"/>
    </source>
</evidence>
<dbReference type="SUPFAM" id="SSF49265">
    <property type="entry name" value="Fibronectin type III"/>
    <property type="match status" value="1"/>
</dbReference>
<proteinExistence type="predicted"/>
<name>A0A9X3XCJ8_9BACT</name>
<dbReference type="AlphaFoldDB" id="A0A9X3XCJ8"/>